<evidence type="ECO:0000256" key="1">
    <source>
        <dbReference type="SAM" id="MobiDB-lite"/>
    </source>
</evidence>
<gene>
    <name evidence="2" type="primary">CNGC9_2</name>
    <name evidence="2" type="ORF">g.54799</name>
</gene>
<protein>
    <submittedName>
        <fullName evidence="2">Putative cyclic nucleotide-gated ion channel 9</fullName>
    </submittedName>
</protein>
<proteinExistence type="predicted"/>
<feature type="region of interest" description="Disordered" evidence="1">
    <location>
        <begin position="22"/>
        <end position="62"/>
    </location>
</feature>
<organism evidence="2">
    <name type="scientific">Anthurium amnicola</name>
    <dbReference type="NCBI Taxonomy" id="1678845"/>
    <lineage>
        <taxon>Eukaryota</taxon>
        <taxon>Viridiplantae</taxon>
        <taxon>Streptophyta</taxon>
        <taxon>Embryophyta</taxon>
        <taxon>Tracheophyta</taxon>
        <taxon>Spermatophyta</taxon>
        <taxon>Magnoliopsida</taxon>
        <taxon>Liliopsida</taxon>
        <taxon>Araceae</taxon>
        <taxon>Pothoideae</taxon>
        <taxon>Potheae</taxon>
        <taxon>Anthurium</taxon>
    </lineage>
</organism>
<dbReference type="PANTHER" id="PTHR33401:SF2">
    <property type="entry name" value="OS03G0138400 PROTEIN"/>
    <property type="match status" value="1"/>
</dbReference>
<reference evidence="2" key="1">
    <citation type="submission" date="2015-07" db="EMBL/GenBank/DDBJ databases">
        <title>Transcriptome Assembly of Anthurium amnicola.</title>
        <authorList>
            <person name="Suzuki J."/>
        </authorList>
    </citation>
    <scope>NUCLEOTIDE SEQUENCE</scope>
</reference>
<dbReference type="AlphaFoldDB" id="A0A1D1YUE1"/>
<sequence length="99" mass="11126">MDVDARKPHGLCDSGQTFPALDGGCVDKDEKEEEDGERESKSLLAVKLEAPKRQRSKRRKVQWNDRHGNKLVEVLEFQPSDSSDSDEDDFADSCVCAIM</sequence>
<evidence type="ECO:0000313" key="2">
    <source>
        <dbReference type="EMBL" id="JAT58236.1"/>
    </source>
</evidence>
<accession>A0A1D1YUE1</accession>
<dbReference type="PANTHER" id="PTHR33401">
    <property type="entry name" value="LIGHT-HARVESTING COMPLEX-LIKE PROTEIN OHP2, CHLOROPLASTIC"/>
    <property type="match status" value="1"/>
</dbReference>
<name>A0A1D1YUE1_9ARAE</name>
<dbReference type="EMBL" id="GDJX01009700">
    <property type="protein sequence ID" value="JAT58236.1"/>
    <property type="molecule type" value="Transcribed_RNA"/>
</dbReference>